<reference evidence="3" key="1">
    <citation type="submission" date="2021-05" db="EMBL/GenBank/DDBJ databases">
        <title>Comparation of mammalian active virome structures and with host-virus interactions in sympatric communities.</title>
        <authorList>
            <person name="Tan Z."/>
            <person name="Nie F.-Y."/>
            <person name="Zhang Y.-Z."/>
        </authorList>
    </citation>
    <scope>NUCLEOTIDE SEQUENCE</scope>
    <source>
        <strain evidence="3">LCS_heixian</strain>
    </source>
</reference>
<protein>
    <submittedName>
        <fullName evidence="3">Uncharacterized protein</fullName>
    </submittedName>
</protein>
<evidence type="ECO:0000313" key="4">
    <source>
        <dbReference type="Proteomes" id="UP001254199"/>
    </source>
</evidence>
<organism evidence="3 4">
    <name type="scientific">Wenzhou Apodemus agrarius henipavirus 1</name>
    <dbReference type="NCBI Taxonomy" id="2877509"/>
    <lineage>
        <taxon>Viruses</taxon>
        <taxon>Riboviria</taxon>
        <taxon>Orthornavirae</taxon>
        <taxon>Negarnaviricota</taxon>
        <taxon>Haploviricotina</taxon>
        <taxon>Monjiviricetes</taxon>
        <taxon>Mononegavirales</taxon>
        <taxon>Paramyxoviridae</taxon>
        <taxon>Orthoparamyxovirinae</taxon>
        <taxon>Parahenipavirus</taxon>
        <taxon>Parahenipavirus wenzhouense</taxon>
    </lineage>
</organism>
<feature type="compositionally biased region" description="Polar residues" evidence="1">
    <location>
        <begin position="127"/>
        <end position="137"/>
    </location>
</feature>
<dbReference type="Proteomes" id="UP001254199">
    <property type="component" value="Segment"/>
</dbReference>
<sequence length="137" mass="15942">MCKITYSNPVERYMWIIKNLGVKIMPWSIYETPYSESGSSRRSDRRTSRGLDYKCIAILLLFFILTVTIVLSFSTSWFGLNNRETGYPTYIDSRGVSPQERIEPTDRLRTRKPGRYPFRPGLPGRSNCETRTVQAYP</sequence>
<keyword evidence="2" id="KW-0812">Transmembrane</keyword>
<accession>A0AAE8XRM9</accession>
<dbReference type="EMBL" id="MZ328275">
    <property type="protein sequence ID" value="UBB42271.1"/>
    <property type="molecule type" value="Viral_cRNA"/>
</dbReference>
<keyword evidence="2" id="KW-0472">Membrane</keyword>
<name>A0AAE8XRM9_9MONO</name>
<keyword evidence="4" id="KW-1185">Reference proteome</keyword>
<evidence type="ECO:0000256" key="2">
    <source>
        <dbReference type="SAM" id="Phobius"/>
    </source>
</evidence>
<evidence type="ECO:0000256" key="1">
    <source>
        <dbReference type="SAM" id="MobiDB-lite"/>
    </source>
</evidence>
<proteinExistence type="predicted"/>
<feature type="region of interest" description="Disordered" evidence="1">
    <location>
        <begin position="93"/>
        <end position="137"/>
    </location>
</feature>
<feature type="transmembrane region" description="Helical" evidence="2">
    <location>
        <begin position="51"/>
        <end position="73"/>
    </location>
</feature>
<keyword evidence="2" id="KW-1133">Transmembrane helix</keyword>
<evidence type="ECO:0000313" key="3">
    <source>
        <dbReference type="EMBL" id="UBB42271.1"/>
    </source>
</evidence>